<reference evidence="7 8" key="2">
    <citation type="journal article" date="2012" name="Open Biol.">
        <title>Characteristics of nucleosomes and linker DNA regions on the genome of the basidiomycete Mixia osmundae revealed by mono- and dinucleosome mapping.</title>
        <authorList>
            <person name="Nishida H."/>
            <person name="Kondo S."/>
            <person name="Matsumoto T."/>
            <person name="Suzuki Y."/>
            <person name="Yoshikawa H."/>
            <person name="Taylor T.D."/>
            <person name="Sugiyama J."/>
        </authorList>
    </citation>
    <scope>NUCLEOTIDE SEQUENCE [LARGE SCALE GENOMIC DNA]</scope>
    <source>
        <strain evidence="8">CBS 9802 / IAM 14324 / JCM 22182 / KY 12970</strain>
    </source>
</reference>
<dbReference type="AlphaFoldDB" id="G7E847"/>
<sequence>MGRKRAASPDDSSRGKAPLKTDKVNGQGEDGPGEFEDAWEDEYEEEDVVSSDEFEGPDEAENGQATDDVVKSDVAPTAAQDGTDELEAYIGQVALADDEELVPDLSSYVLLQRASLYWPCLSFDVLRDGDGAERRKSPYSACLVAGTQAASTEAQANEVVLMRWDNMVRVKKSDRELEDSDEDESDDSDDDEDRDGADEEATLTFKSIPHTGGVNRIRATPLRLPYSTPPPEYPEPYHVATCSDTGKVHIFDVAPHLQSLVSPASIDGTSLSKVPQFTLSAHGRAEGFALDWGNPIGASATSQRLLSGDINAKIFLTTLSPSGFSVSPQPFSSHTSSIEDLQWSPSEPTVFASCSADRSVRIWDIRVKNRRSVLTVDGAHDADVNVMSWNRGTTYLIATGGDEGGLKVWDLRHMKGARDSKPSPVAAFDWHQKPITSIEWHPTEDSCFAASCADDSVTLWDLSVEHDVDEMAIGQPIDSTRKVPDQLLFVHQGQKEIKEVHWHPQIPGTLISTALDGFNVIKTISV</sequence>
<keyword evidence="8" id="KW-1185">Reference proteome</keyword>
<dbReference type="InterPro" id="IPR001680">
    <property type="entry name" value="WD40_rpt"/>
</dbReference>
<protein>
    <recommendedName>
        <fullName evidence="3">Glutamate-rich WD repeat-containing protein 1</fullName>
    </recommendedName>
</protein>
<evidence type="ECO:0000256" key="3">
    <source>
        <dbReference type="ARBA" id="ARBA00040876"/>
    </source>
</evidence>
<dbReference type="PANTHER" id="PTHR45903:SF1">
    <property type="entry name" value="GLUTAMATE-RICH WD REPEAT-CONTAINING PROTEIN 1"/>
    <property type="match status" value="1"/>
</dbReference>
<feature type="domain" description="Histone-binding protein RBBP4-like N-terminal" evidence="6">
    <location>
        <begin position="98"/>
        <end position="167"/>
    </location>
</feature>
<dbReference type="Pfam" id="PF12265">
    <property type="entry name" value="CAF1C_H4-bd"/>
    <property type="match status" value="1"/>
</dbReference>
<evidence type="ECO:0000256" key="5">
    <source>
        <dbReference type="SAM" id="MobiDB-lite"/>
    </source>
</evidence>
<keyword evidence="2" id="KW-0677">Repeat</keyword>
<evidence type="ECO:0000313" key="7">
    <source>
        <dbReference type="EMBL" id="GAA99007.1"/>
    </source>
</evidence>
<dbReference type="InterPro" id="IPR022052">
    <property type="entry name" value="Histone-bd_RBBP4-like_N"/>
</dbReference>
<evidence type="ECO:0000256" key="4">
    <source>
        <dbReference type="PROSITE-ProRule" id="PRU00221"/>
    </source>
</evidence>
<evidence type="ECO:0000256" key="1">
    <source>
        <dbReference type="ARBA" id="ARBA00022574"/>
    </source>
</evidence>
<feature type="compositionally biased region" description="Basic and acidic residues" evidence="5">
    <location>
        <begin position="7"/>
        <end position="23"/>
    </location>
</feature>
<dbReference type="InterPro" id="IPR015943">
    <property type="entry name" value="WD40/YVTN_repeat-like_dom_sf"/>
</dbReference>
<dbReference type="PANTHER" id="PTHR45903">
    <property type="entry name" value="GLUTAMATE-RICH WD REPEAT-CONTAINING PROTEIN 1"/>
    <property type="match status" value="1"/>
</dbReference>
<dbReference type="Proteomes" id="UP000009131">
    <property type="component" value="Unassembled WGS sequence"/>
</dbReference>
<dbReference type="FunCoup" id="G7E847">
    <property type="interactions" value="482"/>
</dbReference>
<dbReference type="EMBL" id="BABT02000170">
    <property type="protein sequence ID" value="GAA99007.1"/>
    <property type="molecule type" value="Genomic_DNA"/>
</dbReference>
<dbReference type="InterPro" id="IPR036322">
    <property type="entry name" value="WD40_repeat_dom_sf"/>
</dbReference>
<gene>
    <name evidence="7" type="primary">Mo05696</name>
    <name evidence="7" type="ORF">E5Q_05696</name>
</gene>
<dbReference type="PROSITE" id="PS50082">
    <property type="entry name" value="WD_REPEATS_2"/>
    <property type="match status" value="3"/>
</dbReference>
<dbReference type="OrthoDB" id="2161379at2759"/>
<dbReference type="Gene3D" id="2.130.10.10">
    <property type="entry name" value="YVTN repeat-like/Quinoprotein amine dehydrogenase"/>
    <property type="match status" value="1"/>
</dbReference>
<accession>G7E847</accession>
<dbReference type="PROSITE" id="PS50294">
    <property type="entry name" value="WD_REPEATS_REGION"/>
    <property type="match status" value="2"/>
</dbReference>
<dbReference type="Pfam" id="PF00400">
    <property type="entry name" value="WD40"/>
    <property type="match status" value="3"/>
</dbReference>
<feature type="compositionally biased region" description="Acidic residues" evidence="5">
    <location>
        <begin position="31"/>
        <end position="61"/>
    </location>
</feature>
<keyword evidence="1 4" id="KW-0853">WD repeat</keyword>
<comment type="caution">
    <text evidence="7">The sequence shown here is derived from an EMBL/GenBank/DDBJ whole genome shotgun (WGS) entry which is preliminary data.</text>
</comment>
<dbReference type="InterPro" id="IPR051972">
    <property type="entry name" value="Glutamate-rich_WD_repeat"/>
</dbReference>
<dbReference type="SUPFAM" id="SSF50978">
    <property type="entry name" value="WD40 repeat-like"/>
    <property type="match status" value="1"/>
</dbReference>
<dbReference type="GO" id="GO:0005730">
    <property type="term" value="C:nucleolus"/>
    <property type="evidence" value="ECO:0007669"/>
    <property type="project" value="TreeGrafter"/>
</dbReference>
<dbReference type="InParanoid" id="G7E847"/>
<dbReference type="SMART" id="SM00320">
    <property type="entry name" value="WD40"/>
    <property type="match status" value="5"/>
</dbReference>
<feature type="repeat" description="WD" evidence="4">
    <location>
        <begin position="428"/>
        <end position="470"/>
    </location>
</feature>
<dbReference type="STRING" id="764103.G7E847"/>
<dbReference type="GO" id="GO:0042254">
    <property type="term" value="P:ribosome biogenesis"/>
    <property type="evidence" value="ECO:0007669"/>
    <property type="project" value="TreeGrafter"/>
</dbReference>
<evidence type="ECO:0000259" key="6">
    <source>
        <dbReference type="Pfam" id="PF12265"/>
    </source>
</evidence>
<proteinExistence type="predicted"/>
<dbReference type="eggNOG" id="KOG0302">
    <property type="taxonomic scope" value="Eukaryota"/>
</dbReference>
<dbReference type="PRINTS" id="PR00320">
    <property type="entry name" value="GPROTEINBRPT"/>
</dbReference>
<feature type="repeat" description="WD" evidence="4">
    <location>
        <begin position="331"/>
        <end position="373"/>
    </location>
</feature>
<feature type="region of interest" description="Disordered" evidence="5">
    <location>
        <begin position="173"/>
        <end position="212"/>
    </location>
</feature>
<feature type="region of interest" description="Disordered" evidence="5">
    <location>
        <begin position="1"/>
        <end position="69"/>
    </location>
</feature>
<dbReference type="HOGENOM" id="CLU_025272_1_1_1"/>
<feature type="compositionally biased region" description="Acidic residues" evidence="5">
    <location>
        <begin position="176"/>
        <end position="201"/>
    </location>
</feature>
<dbReference type="InterPro" id="IPR020472">
    <property type="entry name" value="WD40_PAC1"/>
</dbReference>
<reference evidence="7 8" key="1">
    <citation type="journal article" date="2011" name="J. Gen. Appl. Microbiol.">
        <title>Draft genome sequencing of the enigmatic basidiomycete Mixia osmundae.</title>
        <authorList>
            <person name="Nishida H."/>
            <person name="Nagatsuka Y."/>
            <person name="Sugiyama J."/>
        </authorList>
    </citation>
    <scope>NUCLEOTIDE SEQUENCE [LARGE SCALE GENOMIC DNA]</scope>
    <source>
        <strain evidence="8">CBS 9802 / IAM 14324 / JCM 22182 / KY 12970</strain>
    </source>
</reference>
<dbReference type="OMA" id="RHWKPNA"/>
<evidence type="ECO:0000313" key="8">
    <source>
        <dbReference type="Proteomes" id="UP000009131"/>
    </source>
</evidence>
<evidence type="ECO:0000256" key="2">
    <source>
        <dbReference type="ARBA" id="ARBA00022737"/>
    </source>
</evidence>
<name>G7E847_MIXOS</name>
<dbReference type="RefSeq" id="XP_014570392.1">
    <property type="nucleotide sequence ID" value="XM_014714906.1"/>
</dbReference>
<feature type="repeat" description="WD" evidence="4">
    <location>
        <begin position="377"/>
        <end position="419"/>
    </location>
</feature>
<organism evidence="7 8">
    <name type="scientific">Mixia osmundae (strain CBS 9802 / IAM 14324 / JCM 22182 / KY 12970)</name>
    <dbReference type="NCBI Taxonomy" id="764103"/>
    <lineage>
        <taxon>Eukaryota</taxon>
        <taxon>Fungi</taxon>
        <taxon>Dikarya</taxon>
        <taxon>Basidiomycota</taxon>
        <taxon>Pucciniomycotina</taxon>
        <taxon>Mixiomycetes</taxon>
        <taxon>Mixiales</taxon>
        <taxon>Mixiaceae</taxon>
        <taxon>Mixia</taxon>
    </lineage>
</organism>